<name>A0A2P2QP36_RHIMU</name>
<protein>
    <submittedName>
        <fullName evidence="1">Uncharacterized protein</fullName>
    </submittedName>
</protein>
<proteinExistence type="predicted"/>
<dbReference type="EMBL" id="GGEC01088201">
    <property type="protein sequence ID" value="MBX68685.1"/>
    <property type="molecule type" value="Transcribed_RNA"/>
</dbReference>
<organism evidence="1">
    <name type="scientific">Rhizophora mucronata</name>
    <name type="common">Asiatic mangrove</name>
    <dbReference type="NCBI Taxonomy" id="61149"/>
    <lineage>
        <taxon>Eukaryota</taxon>
        <taxon>Viridiplantae</taxon>
        <taxon>Streptophyta</taxon>
        <taxon>Embryophyta</taxon>
        <taxon>Tracheophyta</taxon>
        <taxon>Spermatophyta</taxon>
        <taxon>Magnoliopsida</taxon>
        <taxon>eudicotyledons</taxon>
        <taxon>Gunneridae</taxon>
        <taxon>Pentapetalae</taxon>
        <taxon>rosids</taxon>
        <taxon>fabids</taxon>
        <taxon>Malpighiales</taxon>
        <taxon>Rhizophoraceae</taxon>
        <taxon>Rhizophora</taxon>
    </lineage>
</organism>
<accession>A0A2P2QP36</accession>
<reference evidence="1" key="1">
    <citation type="submission" date="2018-02" db="EMBL/GenBank/DDBJ databases">
        <title>Rhizophora mucronata_Transcriptome.</title>
        <authorList>
            <person name="Meera S.P."/>
            <person name="Sreeshan A."/>
            <person name="Augustine A."/>
        </authorList>
    </citation>
    <scope>NUCLEOTIDE SEQUENCE</scope>
    <source>
        <tissue evidence="1">Leaf</tissue>
    </source>
</reference>
<evidence type="ECO:0000313" key="1">
    <source>
        <dbReference type="EMBL" id="MBX68685.1"/>
    </source>
</evidence>
<dbReference type="AlphaFoldDB" id="A0A2P2QP36"/>
<sequence>MANWIAILETRVGTKQGEVTVKLQERMNQARITKKKKVSKLRERNPAF</sequence>